<name>A0ABW9KN41_9BACT</name>
<evidence type="ECO:0000313" key="1">
    <source>
        <dbReference type="EMBL" id="MFN2976997.1"/>
    </source>
</evidence>
<dbReference type="RefSeq" id="WP_263414826.1">
    <property type="nucleotide sequence ID" value="NZ_BAABBH010000001.1"/>
</dbReference>
<accession>A0ABW9KN41</accession>
<sequence length="113" mass="13133">MPSVQFMHCDASELHYGRRSFWGRWRRTRFAVEKIAAMQRVIRMYGKATVPVLSFVYEGKTYDILETISFTASERILTSCKALGVDAVELHDEAAPMFRDIEENGWLVNPWSR</sequence>
<dbReference type="EMBL" id="JBJYXY010000001">
    <property type="protein sequence ID" value="MFN2976997.1"/>
    <property type="molecule type" value="Genomic_DNA"/>
</dbReference>
<proteinExistence type="predicted"/>
<dbReference type="Proteomes" id="UP001634747">
    <property type="component" value="Unassembled WGS sequence"/>
</dbReference>
<comment type="caution">
    <text evidence="1">The sequence shown here is derived from an EMBL/GenBank/DDBJ whole genome shotgun (WGS) entry which is preliminary data.</text>
</comment>
<organism evidence="1 2">
    <name type="scientific">Terriglobus aquaticus</name>
    <dbReference type="NCBI Taxonomy" id="940139"/>
    <lineage>
        <taxon>Bacteria</taxon>
        <taxon>Pseudomonadati</taxon>
        <taxon>Acidobacteriota</taxon>
        <taxon>Terriglobia</taxon>
        <taxon>Terriglobales</taxon>
        <taxon>Acidobacteriaceae</taxon>
        <taxon>Terriglobus</taxon>
    </lineage>
</organism>
<gene>
    <name evidence="1" type="ORF">ACK2TP_14595</name>
</gene>
<keyword evidence="2" id="KW-1185">Reference proteome</keyword>
<evidence type="ECO:0008006" key="3">
    <source>
        <dbReference type="Google" id="ProtNLM"/>
    </source>
</evidence>
<protein>
    <recommendedName>
        <fullName evidence="3">Porphobilinogen synthase</fullName>
    </recommendedName>
</protein>
<evidence type="ECO:0000313" key="2">
    <source>
        <dbReference type="Proteomes" id="UP001634747"/>
    </source>
</evidence>
<reference evidence="1 2" key="1">
    <citation type="submission" date="2024-12" db="EMBL/GenBank/DDBJ databases">
        <authorList>
            <person name="Lee Y."/>
        </authorList>
    </citation>
    <scope>NUCLEOTIDE SEQUENCE [LARGE SCALE GENOMIC DNA]</scope>
    <source>
        <strain evidence="1 2">03SUJ4</strain>
    </source>
</reference>